<dbReference type="Proteomes" id="UP000222611">
    <property type="component" value="Segment"/>
</dbReference>
<sequence length="64" mass="7688">MKIYPFDKPTEKQIEYAQYLQSYIQDDTSITHMSKDELSSYIKFIKPQAEEVMDELRGHVDDIW</sequence>
<gene>
    <name evidence="1" type="ORF">SpT152_018</name>
</gene>
<name>A0A1J0MFK0_9CAUD</name>
<accession>A0A1J0MFK0</accession>
<reference evidence="1 2" key="1">
    <citation type="submission" date="2016-09" db="EMBL/GenBank/DDBJ databases">
        <title>Whole-genome sequencing of Staphylococcus pseudintermedius phages.</title>
        <authorList>
            <person name="Breteau M."/>
            <person name="Kot W."/>
            <person name="Vogensen F.K."/>
            <person name="Moodley A."/>
            <person name="Wellington E.M.H."/>
            <person name="Hodgson D.A."/>
        </authorList>
    </citation>
    <scope>NUCLEOTIDE SEQUENCE [LARGE SCALE GENOMIC DNA]</scope>
</reference>
<dbReference type="EMBL" id="KX827369">
    <property type="protein sequence ID" value="APD19833.1"/>
    <property type="molecule type" value="Genomic_DNA"/>
</dbReference>
<proteinExistence type="predicted"/>
<evidence type="ECO:0000313" key="1">
    <source>
        <dbReference type="EMBL" id="APD19833.1"/>
    </source>
</evidence>
<protein>
    <submittedName>
        <fullName evidence="1">Uncharacterized protein</fullName>
    </submittedName>
</protein>
<evidence type="ECO:0000313" key="2">
    <source>
        <dbReference type="Proteomes" id="UP000222611"/>
    </source>
</evidence>
<organism evidence="1 2">
    <name type="scientific">Staphylococcus phage SpT152</name>
    <dbReference type="NCBI Taxonomy" id="1913446"/>
    <lineage>
        <taxon>Viruses</taxon>
        <taxon>Duplodnaviria</taxon>
        <taxon>Heunggongvirae</taxon>
        <taxon>Uroviricota</taxon>
        <taxon>Caudoviricetes</taxon>
        <taxon>Coventryvirus</taxon>
        <taxon>Coventryvirus SpT152</taxon>
    </lineage>
</organism>
<keyword evidence="2" id="KW-1185">Reference proteome</keyword>